<evidence type="ECO:0000256" key="1">
    <source>
        <dbReference type="ARBA" id="ARBA00005673"/>
    </source>
</evidence>
<dbReference type="Pfam" id="PF07837">
    <property type="entry name" value="FTCD_N"/>
    <property type="match status" value="1"/>
</dbReference>
<dbReference type="SMART" id="SM01222">
    <property type="entry name" value="FTCD_N"/>
    <property type="match status" value="1"/>
</dbReference>
<dbReference type="Gene3D" id="3.30.990.10">
    <property type="entry name" value="Formiminotransferase, N-terminal subdomain"/>
    <property type="match status" value="1"/>
</dbReference>
<dbReference type="Gene3D" id="3.50.50.80">
    <property type="entry name" value="Ubiquitin-activating enzyme E1, inactive adenylation domain, subdomain 1"/>
    <property type="match status" value="1"/>
</dbReference>
<dbReference type="InterPro" id="IPR012886">
    <property type="entry name" value="Formiminotransferase_N"/>
</dbReference>
<dbReference type="SUPFAM" id="SSF55116">
    <property type="entry name" value="Formiminotransferase domain of formiminotransferase-cyclodeaminase"/>
    <property type="match status" value="1"/>
</dbReference>
<comment type="pathway">
    <text evidence="2">Protein modification.</text>
</comment>
<evidence type="ECO:0000256" key="2">
    <source>
        <dbReference type="ARBA" id="ARBA00043952"/>
    </source>
</evidence>
<comment type="similarity">
    <text evidence="1">Belongs to the ubiquitin-activating E1 family.</text>
</comment>
<dbReference type="InterPro" id="IPR037064">
    <property type="entry name" value="Formiminotransferase_N_sf"/>
</dbReference>
<dbReference type="EMBL" id="CAXAMM010014703">
    <property type="protein sequence ID" value="CAK9034490.1"/>
    <property type="molecule type" value="Genomic_DNA"/>
</dbReference>
<dbReference type="InterPro" id="IPR022384">
    <property type="entry name" value="FormiminoTrfase_cat_dom_sf"/>
</dbReference>
<dbReference type="Pfam" id="PF00899">
    <property type="entry name" value="ThiF"/>
    <property type="match status" value="1"/>
</dbReference>
<dbReference type="SUPFAM" id="SSF69572">
    <property type="entry name" value="Activating enzymes of the ubiquitin-like proteins"/>
    <property type="match status" value="1"/>
</dbReference>
<dbReference type="Gene3D" id="2.40.30.180">
    <property type="entry name" value="Ubiquitin-activating enzyme E1, FCCH domain"/>
    <property type="match status" value="1"/>
</dbReference>
<sequence length="696" mass="74045">MVIAGARRALAAHVYVSEGRDRQIISKLATAGAAAGAIVANEFMDPVYNRSGLTLASTDARKVEVGVSAICSEALRALDLKGHVATHPRLGLVDHVACNPLGAATCAEAAELAARIGKHLGEGDGCRVAVPVFFYGAAREDFRPLAELRRSLGYFGGAAKGEWSGLSEEMKQAIVKLRADQGPVGQVDDRYGVAVVGAVPWVHNYNLLVAADLGQAELMARCRRIAKSVSERGGGLRCVETMALPHDHGVEVCPACAFACHSTGSDERGDPLMEGAQGDEAFLNKFSRQNAAFGAEVTLKMTKMRALVVGCSGVAVEIVKNLVLQGLGAVTLVDPKPAKIQDLGTNFFLSEADVGKPLAALLVPKFQELNPFCDVCIADALTAEVVQQHTVLLICESMPLTELLKWNAYCRTLLPKPVAFLYVRTGGVFGNVFVDFGPSHVLVDANGQAPMVRLVESIDSGPEALVRLSIPDGQAPGSLPEGCYVEFSDVQGCEGIDAHQELSPCGEKVTAWKISSKPNDPVNSIRIGDTSGFSPYKSGGLVTEKKVGVPYPFKSLAETLKDPGMPFDTMVGTDMINFGAGLQRGLSSVRKSLCHRRSVCAAHPFARLGDRIGAANPRVAVCRAHPKSLDLGICLYTFSTESQSCISCISTCLFLIFARLEASCDVYRTCSHFVSQLGAQVTSPRHHVTTSPRHGT</sequence>
<evidence type="ECO:0000313" key="5">
    <source>
        <dbReference type="Proteomes" id="UP001642464"/>
    </source>
</evidence>
<dbReference type="InterPro" id="IPR042449">
    <property type="entry name" value="Ub-E1_IAD_1"/>
</dbReference>
<comment type="caution">
    <text evidence="4">The sequence shown here is derived from an EMBL/GenBank/DDBJ whole genome shotgun (WGS) entry which is preliminary data.</text>
</comment>
<dbReference type="InterPro" id="IPR000011">
    <property type="entry name" value="UBQ/SUMO-activ_enz_E1-like"/>
</dbReference>
<dbReference type="InterPro" id="IPR051623">
    <property type="entry name" value="FTCD"/>
</dbReference>
<evidence type="ECO:0000313" key="4">
    <source>
        <dbReference type="EMBL" id="CAK9034490.1"/>
    </source>
</evidence>
<organism evidence="4 5">
    <name type="scientific">Durusdinium trenchii</name>
    <dbReference type="NCBI Taxonomy" id="1381693"/>
    <lineage>
        <taxon>Eukaryota</taxon>
        <taxon>Sar</taxon>
        <taxon>Alveolata</taxon>
        <taxon>Dinophyceae</taxon>
        <taxon>Suessiales</taxon>
        <taxon>Symbiodiniaceae</taxon>
        <taxon>Durusdinium</taxon>
    </lineage>
</organism>
<evidence type="ECO:0000259" key="3">
    <source>
        <dbReference type="SMART" id="SM01222"/>
    </source>
</evidence>
<keyword evidence="5" id="KW-1185">Reference proteome</keyword>
<name>A0ABP0L800_9DINO</name>
<dbReference type="PRINTS" id="PR01849">
    <property type="entry name" value="UBIQUITINACT"/>
</dbReference>
<dbReference type="InterPro" id="IPR042302">
    <property type="entry name" value="E1_FCCH_sf"/>
</dbReference>
<proteinExistence type="inferred from homology"/>
<dbReference type="InterPro" id="IPR035985">
    <property type="entry name" value="Ubiquitin-activating_enz"/>
</dbReference>
<feature type="domain" description="Formiminotransferase N-terminal subdomain" evidence="3">
    <location>
        <begin position="8"/>
        <end position="200"/>
    </location>
</feature>
<reference evidence="4 5" key="1">
    <citation type="submission" date="2024-02" db="EMBL/GenBank/DDBJ databases">
        <authorList>
            <person name="Chen Y."/>
            <person name="Shah S."/>
            <person name="Dougan E. K."/>
            <person name="Thang M."/>
            <person name="Chan C."/>
        </authorList>
    </citation>
    <scope>NUCLEOTIDE SEQUENCE [LARGE SCALE GENOMIC DNA]</scope>
</reference>
<accession>A0ABP0L800</accession>
<dbReference type="Proteomes" id="UP001642464">
    <property type="component" value="Unassembled WGS sequence"/>
</dbReference>
<gene>
    <name evidence="4" type="ORF">SCF082_LOCUS20873</name>
</gene>
<dbReference type="PANTHER" id="PTHR12234">
    <property type="entry name" value="FORMIMINOTRANSFERASE-CYCLODEAMINASE"/>
    <property type="match status" value="1"/>
</dbReference>
<protein>
    <submittedName>
        <fullName evidence="4">Ubiquitin-activating enzyme E1 1</fullName>
    </submittedName>
</protein>
<dbReference type="PANTHER" id="PTHR12234:SF1">
    <property type="entry name" value="FORMIMINOTRANSFERASE N-TERMINAL SUBDOMAIN-CONTAINING PROTEIN"/>
    <property type="match status" value="1"/>
</dbReference>
<dbReference type="InterPro" id="IPR000594">
    <property type="entry name" value="ThiF_NAD_FAD-bd"/>
</dbReference>